<protein>
    <submittedName>
        <fullName evidence="2">Esterase-like activity of phytase family protein</fullName>
    </submittedName>
</protein>
<dbReference type="RefSeq" id="WP_218445900.1">
    <property type="nucleotide sequence ID" value="NZ_JAGSPA010000003.1"/>
</dbReference>
<reference evidence="2 3" key="1">
    <citation type="submission" date="2021-04" db="EMBL/GenBank/DDBJ databases">
        <authorList>
            <person name="Pira H."/>
            <person name="Risdian C."/>
            <person name="Wink J."/>
        </authorList>
    </citation>
    <scope>NUCLEOTIDE SEQUENCE [LARGE SCALE GENOMIC DNA]</scope>
    <source>
        <strain evidence="2 3">WHA3</strain>
    </source>
</reference>
<evidence type="ECO:0000313" key="3">
    <source>
        <dbReference type="Proteomes" id="UP000722336"/>
    </source>
</evidence>
<proteinExistence type="predicted"/>
<keyword evidence="3" id="KW-1185">Reference proteome</keyword>
<evidence type="ECO:0000259" key="1">
    <source>
        <dbReference type="Pfam" id="PF13449"/>
    </source>
</evidence>
<dbReference type="InterPro" id="IPR027372">
    <property type="entry name" value="Phytase-like_dom"/>
</dbReference>
<dbReference type="Proteomes" id="UP000722336">
    <property type="component" value="Unassembled WGS sequence"/>
</dbReference>
<dbReference type="Pfam" id="PF13449">
    <property type="entry name" value="Phytase-like"/>
    <property type="match status" value="1"/>
</dbReference>
<comment type="caution">
    <text evidence="2">The sequence shown here is derived from an EMBL/GenBank/DDBJ whole genome shotgun (WGS) entry which is preliminary data.</text>
</comment>
<evidence type="ECO:0000313" key="2">
    <source>
        <dbReference type="EMBL" id="MBV7257066.1"/>
    </source>
</evidence>
<sequence length="172" mass="18382">MGEFSLPRDTQFDGTLVGGLSSLDYDSVTSSCYAASDDRGNDRPGSGAPRFYTLDVGISAGGIDNVKVKGKPTFLQADGTAFANGTVDPEGLRRSACGTFFWSSEGIRQRVAGVDTRRDPFIREAAGDRSFIREFGVPSYYGTAPDDSGVRTNFGFESLALSPRRQPGVDAE</sequence>
<feature type="domain" description="Phytase-like" evidence="1">
    <location>
        <begin position="16"/>
        <end position="165"/>
    </location>
</feature>
<gene>
    <name evidence="2" type="ORF">KCG44_09760</name>
</gene>
<accession>A0ABS6SGN3</accession>
<organism evidence="2 3">
    <name type="scientific">Pacificimonas pallii</name>
    <dbReference type="NCBI Taxonomy" id="2827236"/>
    <lineage>
        <taxon>Bacteria</taxon>
        <taxon>Pseudomonadati</taxon>
        <taxon>Pseudomonadota</taxon>
        <taxon>Alphaproteobacteria</taxon>
        <taxon>Sphingomonadales</taxon>
        <taxon>Sphingosinicellaceae</taxon>
        <taxon>Pacificimonas</taxon>
    </lineage>
</organism>
<name>A0ABS6SGN3_9SPHN</name>
<dbReference type="EMBL" id="JAGSPA010000003">
    <property type="protein sequence ID" value="MBV7257066.1"/>
    <property type="molecule type" value="Genomic_DNA"/>
</dbReference>